<protein>
    <recommendedName>
        <fullName evidence="3">RNA transcription, translation and transport factor protein</fullName>
    </recommendedName>
</protein>
<dbReference type="GeneID" id="39731924"/>
<organism evidence="1 2">
    <name type="scientific">Plasmodium gallinaceum</name>
    <dbReference type="NCBI Taxonomy" id="5849"/>
    <lineage>
        <taxon>Eukaryota</taxon>
        <taxon>Sar</taxon>
        <taxon>Alveolata</taxon>
        <taxon>Apicomplexa</taxon>
        <taxon>Aconoidasida</taxon>
        <taxon>Haemosporida</taxon>
        <taxon>Plasmodiidae</taxon>
        <taxon>Plasmodium</taxon>
        <taxon>Plasmodium (Haemamoeba)</taxon>
    </lineage>
</organism>
<dbReference type="AlphaFoldDB" id="A0A1J1GY19"/>
<dbReference type="EMBL" id="CVMV01000059">
    <property type="protein sequence ID" value="CRG96176.1"/>
    <property type="molecule type" value="Genomic_DNA"/>
</dbReference>
<dbReference type="Pfam" id="PF10036">
    <property type="entry name" value="RLL"/>
    <property type="match status" value="1"/>
</dbReference>
<dbReference type="OMA" id="FAYITRY"/>
<reference evidence="1" key="1">
    <citation type="submission" date="2015-04" db="EMBL/GenBank/DDBJ databases">
        <authorList>
            <consortium name="Pathogen Informatics"/>
        </authorList>
    </citation>
    <scope>NUCLEOTIDE SEQUENCE [LARGE SCALE GENOMIC DNA]</scope>
    <source>
        <strain evidence="1">8A</strain>
    </source>
</reference>
<dbReference type="VEuPathDB" id="PlasmoDB:PGAL8A_00339400"/>
<dbReference type="OrthoDB" id="514167at2759"/>
<evidence type="ECO:0008006" key="3">
    <source>
        <dbReference type="Google" id="ProtNLM"/>
    </source>
</evidence>
<dbReference type="Proteomes" id="UP000220797">
    <property type="component" value="Unassembled WGS sequence"/>
</dbReference>
<proteinExistence type="predicted"/>
<evidence type="ECO:0000313" key="1">
    <source>
        <dbReference type="EMBL" id="CRG96176.1"/>
    </source>
</evidence>
<evidence type="ECO:0000313" key="2">
    <source>
        <dbReference type="Proteomes" id="UP000220797"/>
    </source>
</evidence>
<keyword evidence="2" id="KW-1185">Reference proteome</keyword>
<dbReference type="InterPro" id="IPR019265">
    <property type="entry name" value="RTRAF"/>
</dbReference>
<sequence length="279" mass="33257">MNSLEKKIKLLNYENIDIAKDDFYFMILKIEEEKIRLYKPKEREKINYMKEKNYIEHIIKYLKKLNINTNGINKNSINDIEIRTYILNNLTTLALIDDYKDFICYDDEDEDDMNNKRIDNNNSVGEPSNSNVENMRNEIQDDILENFFELKYLNGIDKEEYKKYDKKLNILYEKINEIFKKNDIPLLNSSNISNIISALHLINEKLKNNKKIDNSNYESLFGLNIDVSNNDLKDFAYILKYLFNNMLKKRKKCIKNVLNEIQILTHNPVIDIKQGRVGR</sequence>
<accession>A0A1J1GY19</accession>
<gene>
    <name evidence="1" type="ORF">PGAL8A_00339400</name>
</gene>
<name>A0A1J1GY19_PLAGA</name>
<dbReference type="RefSeq" id="XP_028528981.1">
    <property type="nucleotide sequence ID" value="XM_028672428.1"/>
</dbReference>
<comment type="caution">
    <text evidence="1">The sequence shown here is derived from an EMBL/GenBank/DDBJ whole genome shotgun (WGS) entry which is preliminary data.</text>
</comment>